<dbReference type="InterPro" id="IPR050382">
    <property type="entry name" value="MFS_Na/Anion_cotransporter"/>
</dbReference>
<accession>A0ABS7PYF1</accession>
<dbReference type="PANTHER" id="PTHR11662">
    <property type="entry name" value="SOLUTE CARRIER FAMILY 17"/>
    <property type="match status" value="1"/>
</dbReference>
<dbReference type="InterPro" id="IPR036259">
    <property type="entry name" value="MFS_trans_sf"/>
</dbReference>
<evidence type="ECO:0000313" key="7">
    <source>
        <dbReference type="EMBL" id="MBY8826391.1"/>
    </source>
</evidence>
<proteinExistence type="predicted"/>
<feature type="transmembrane region" description="Helical" evidence="5">
    <location>
        <begin position="330"/>
        <end position="353"/>
    </location>
</feature>
<feature type="transmembrane region" description="Helical" evidence="5">
    <location>
        <begin position="365"/>
        <end position="387"/>
    </location>
</feature>
<dbReference type="Proteomes" id="UP000706039">
    <property type="component" value="Unassembled WGS sequence"/>
</dbReference>
<reference evidence="7 8" key="1">
    <citation type="submission" date="2021-08" db="EMBL/GenBank/DDBJ databases">
        <authorList>
            <person name="Tuo L."/>
        </authorList>
    </citation>
    <scope>NUCLEOTIDE SEQUENCE [LARGE SCALE GENOMIC DNA]</scope>
    <source>
        <strain evidence="7 8">JCM 31229</strain>
    </source>
</reference>
<dbReference type="InterPro" id="IPR011701">
    <property type="entry name" value="MFS"/>
</dbReference>
<evidence type="ECO:0000313" key="8">
    <source>
        <dbReference type="Proteomes" id="UP000706039"/>
    </source>
</evidence>
<sequence>MTHAAHSSPDDAPARKLPLKVWFVLGLLMSLVVLNYFDRQTLSILKPVVKAELDFDDTAYSLLTFTFMLPYIVMYVVSGRLIERFGTRICMTVFAIGWSIANIASGMSHSFAHLAASRALLGATEPGVFPIMQRAILNWVPVERRTLAISIVTPAGNIGAVLAPPLVALMATGIGWRAAFVIPGLVGIAIAIMWWFTDTRHAPRAEPEPEAPPADAAGEEAASATALLRDRRYWAIIAVRMISDPVWYFYLFWIPGYLQERVGLSLSELGLVGGLPYIVAIVSCMILGRTVDGFATRGHDPIRIQLRLFAITAALMPLGALITMTSSPAIALLIITVVITVCQAWFVGFNVLLAGLFPVKVNASAVGMLGAVGASTSLLLNLLAGFILAQFDYAGLLAGLAILHPISAVILIMVIGRSRAKSTARDTA</sequence>
<feature type="transmembrane region" description="Helical" evidence="5">
    <location>
        <begin position="274"/>
        <end position="294"/>
    </location>
</feature>
<keyword evidence="8" id="KW-1185">Reference proteome</keyword>
<gene>
    <name evidence="7" type="ORF">K7G82_29070</name>
</gene>
<comment type="subcellular location">
    <subcellularLocation>
        <location evidence="1">Membrane</location>
        <topology evidence="1">Multi-pass membrane protein</topology>
    </subcellularLocation>
</comment>
<feature type="transmembrane region" description="Helical" evidence="5">
    <location>
        <begin position="393"/>
        <end position="415"/>
    </location>
</feature>
<evidence type="ECO:0000256" key="2">
    <source>
        <dbReference type="ARBA" id="ARBA00022692"/>
    </source>
</evidence>
<feature type="transmembrane region" description="Helical" evidence="5">
    <location>
        <begin position="21"/>
        <end position="38"/>
    </location>
</feature>
<feature type="transmembrane region" description="Helical" evidence="5">
    <location>
        <begin position="233"/>
        <end position="254"/>
    </location>
</feature>
<dbReference type="InterPro" id="IPR020846">
    <property type="entry name" value="MFS_dom"/>
</dbReference>
<dbReference type="PANTHER" id="PTHR11662:SF285">
    <property type="entry name" value="HEXURONATE TRANSPORTER"/>
    <property type="match status" value="1"/>
</dbReference>
<evidence type="ECO:0000256" key="1">
    <source>
        <dbReference type="ARBA" id="ARBA00004141"/>
    </source>
</evidence>
<keyword evidence="4 5" id="KW-0472">Membrane</keyword>
<dbReference type="Gene3D" id="1.20.1250.20">
    <property type="entry name" value="MFS general substrate transporter like domains"/>
    <property type="match status" value="2"/>
</dbReference>
<protein>
    <submittedName>
        <fullName evidence="7">MFS transporter</fullName>
    </submittedName>
</protein>
<feature type="domain" description="Major facilitator superfamily (MFS) profile" evidence="6">
    <location>
        <begin position="24"/>
        <end position="419"/>
    </location>
</feature>
<keyword evidence="2 5" id="KW-0812">Transmembrane</keyword>
<evidence type="ECO:0000256" key="5">
    <source>
        <dbReference type="SAM" id="Phobius"/>
    </source>
</evidence>
<dbReference type="RefSeq" id="WP_222993999.1">
    <property type="nucleotide sequence ID" value="NZ_JAINVV010000017.1"/>
</dbReference>
<dbReference type="SUPFAM" id="SSF103473">
    <property type="entry name" value="MFS general substrate transporter"/>
    <property type="match status" value="1"/>
</dbReference>
<dbReference type="PROSITE" id="PS50850">
    <property type="entry name" value="MFS"/>
    <property type="match status" value="1"/>
</dbReference>
<feature type="transmembrane region" description="Helical" evidence="5">
    <location>
        <begin position="174"/>
        <end position="196"/>
    </location>
</feature>
<dbReference type="Pfam" id="PF07690">
    <property type="entry name" value="MFS_1"/>
    <property type="match status" value="1"/>
</dbReference>
<name>A0ABS7PYF1_9SPHN</name>
<keyword evidence="3 5" id="KW-1133">Transmembrane helix</keyword>
<feature type="transmembrane region" description="Helical" evidence="5">
    <location>
        <begin position="58"/>
        <end position="77"/>
    </location>
</feature>
<evidence type="ECO:0000256" key="3">
    <source>
        <dbReference type="ARBA" id="ARBA00022989"/>
    </source>
</evidence>
<organism evidence="7 8">
    <name type="scientific">Sphingomonas colocasiae</name>
    <dbReference type="NCBI Taxonomy" id="1848973"/>
    <lineage>
        <taxon>Bacteria</taxon>
        <taxon>Pseudomonadati</taxon>
        <taxon>Pseudomonadota</taxon>
        <taxon>Alphaproteobacteria</taxon>
        <taxon>Sphingomonadales</taxon>
        <taxon>Sphingomonadaceae</taxon>
        <taxon>Sphingomonas</taxon>
    </lineage>
</organism>
<dbReference type="EMBL" id="JAINVV010000017">
    <property type="protein sequence ID" value="MBY8826391.1"/>
    <property type="molecule type" value="Genomic_DNA"/>
</dbReference>
<evidence type="ECO:0000259" key="6">
    <source>
        <dbReference type="PROSITE" id="PS50850"/>
    </source>
</evidence>
<evidence type="ECO:0000256" key="4">
    <source>
        <dbReference type="ARBA" id="ARBA00023136"/>
    </source>
</evidence>
<feature type="transmembrane region" description="Helical" evidence="5">
    <location>
        <begin position="306"/>
        <end position="324"/>
    </location>
</feature>
<comment type="caution">
    <text evidence="7">The sequence shown here is derived from an EMBL/GenBank/DDBJ whole genome shotgun (WGS) entry which is preliminary data.</text>
</comment>